<feature type="transmembrane region" description="Helical" evidence="1">
    <location>
        <begin position="75"/>
        <end position="96"/>
    </location>
</feature>
<name>A0ABS4JWW5_9FIRM</name>
<keyword evidence="1" id="KW-0472">Membrane</keyword>
<dbReference type="InterPro" id="IPR010718">
    <property type="entry name" value="DUF1294"/>
</dbReference>
<dbReference type="EMBL" id="JAGGLG010000044">
    <property type="protein sequence ID" value="MBP2020022.1"/>
    <property type="molecule type" value="Genomic_DNA"/>
</dbReference>
<comment type="caution">
    <text evidence="2">The sequence shown here is derived from an EMBL/GenBank/DDBJ whole genome shotgun (WGS) entry which is preliminary data.</text>
</comment>
<dbReference type="Pfam" id="PF06961">
    <property type="entry name" value="DUF1294"/>
    <property type="match status" value="1"/>
</dbReference>
<dbReference type="InterPro" id="IPR012156">
    <property type="entry name" value="Cold_shock_CspA"/>
</dbReference>
<feature type="transmembrane region" description="Helical" evidence="1">
    <location>
        <begin position="12"/>
        <end position="32"/>
    </location>
</feature>
<accession>A0ABS4JWW5</accession>
<proteinExistence type="predicted"/>
<evidence type="ECO:0000313" key="2">
    <source>
        <dbReference type="EMBL" id="MBP2020022.1"/>
    </source>
</evidence>
<reference evidence="2 3" key="1">
    <citation type="submission" date="2021-03" db="EMBL/GenBank/DDBJ databases">
        <title>Genomic Encyclopedia of Type Strains, Phase IV (KMG-IV): sequencing the most valuable type-strain genomes for metagenomic binning, comparative biology and taxonomic classification.</title>
        <authorList>
            <person name="Goeker M."/>
        </authorList>
    </citation>
    <scope>NUCLEOTIDE SEQUENCE [LARGE SCALE GENOMIC DNA]</scope>
    <source>
        <strain evidence="2 3">DSM 27138</strain>
    </source>
</reference>
<dbReference type="Proteomes" id="UP001519289">
    <property type="component" value="Unassembled WGS sequence"/>
</dbReference>
<gene>
    <name evidence="2" type="ORF">J2Z79_003476</name>
</gene>
<sequence length="100" mass="10857">MRAVKGWSPTWAELVAGLAVLYNFAVFLAYAWDKLRARRGGRRVPERTLLCLAALGGGAGAFCGTYLIRHKTRKARFTIGVPAALVAQVALAAWAVTQLR</sequence>
<evidence type="ECO:0000256" key="1">
    <source>
        <dbReference type="SAM" id="Phobius"/>
    </source>
</evidence>
<evidence type="ECO:0000313" key="3">
    <source>
        <dbReference type="Proteomes" id="UP001519289"/>
    </source>
</evidence>
<keyword evidence="1" id="KW-1133">Transmembrane helix</keyword>
<organism evidence="2 3">
    <name type="scientific">Symbiobacterium terraclitae</name>
    <dbReference type="NCBI Taxonomy" id="557451"/>
    <lineage>
        <taxon>Bacteria</taxon>
        <taxon>Bacillati</taxon>
        <taxon>Bacillota</taxon>
        <taxon>Clostridia</taxon>
        <taxon>Eubacteriales</taxon>
        <taxon>Symbiobacteriaceae</taxon>
        <taxon>Symbiobacterium</taxon>
    </lineage>
</organism>
<keyword evidence="1" id="KW-0812">Transmembrane</keyword>
<feature type="transmembrane region" description="Helical" evidence="1">
    <location>
        <begin position="47"/>
        <end position="68"/>
    </location>
</feature>
<dbReference type="RefSeq" id="WP_342589532.1">
    <property type="nucleotide sequence ID" value="NZ_JAGGLG010000044.1"/>
</dbReference>
<protein>
    <submittedName>
        <fullName evidence="2">Uncharacterized membrane protein YsdA (DUF1294 family)</fullName>
    </submittedName>
</protein>
<keyword evidence="3" id="KW-1185">Reference proteome</keyword>
<dbReference type="PIRSF" id="PIRSF002599">
    <property type="entry name" value="Cold_shock_A"/>
    <property type="match status" value="1"/>
</dbReference>